<dbReference type="OrthoDB" id="7854375at2"/>
<dbReference type="RefSeq" id="WP_111542319.1">
    <property type="nucleotide sequence ID" value="NZ_MZXV01000001.1"/>
</dbReference>
<organism evidence="2 3">
    <name type="scientific">Mesorhizobium kowhaii</name>
    <dbReference type="NCBI Taxonomy" id="1300272"/>
    <lineage>
        <taxon>Bacteria</taxon>
        <taxon>Pseudomonadati</taxon>
        <taxon>Pseudomonadota</taxon>
        <taxon>Alphaproteobacteria</taxon>
        <taxon>Hyphomicrobiales</taxon>
        <taxon>Phyllobacteriaceae</taxon>
        <taxon>Mesorhizobium</taxon>
    </lineage>
</organism>
<gene>
    <name evidence="2" type="ORF">B5V02_00430</name>
</gene>
<evidence type="ECO:0000256" key="1">
    <source>
        <dbReference type="SAM" id="MobiDB-lite"/>
    </source>
</evidence>
<comment type="caution">
    <text evidence="2">The sequence shown here is derived from an EMBL/GenBank/DDBJ whole genome shotgun (WGS) entry which is preliminary data.</text>
</comment>
<dbReference type="Proteomes" id="UP000248616">
    <property type="component" value="Unassembled WGS sequence"/>
</dbReference>
<dbReference type="EMBL" id="MZXV01000001">
    <property type="protein sequence ID" value="PZV40528.1"/>
    <property type="molecule type" value="Genomic_DNA"/>
</dbReference>
<name>A0A2W7CGJ9_9HYPH</name>
<feature type="region of interest" description="Disordered" evidence="1">
    <location>
        <begin position="1"/>
        <end position="43"/>
    </location>
</feature>
<sequence length="255" mass="26826">MADYTLPYNGSNTLDLSNEANTDGNSSQTNDTITGSSGDDSITAGAATEQNWTTGSSAHPVVQVVQDNDTIIESQGTNNLTGGYGNDTFEFHLNLQGSAPTLHTEYYHDGAVPTQTSGANTNGVWNSYASNLEDWRAAMDALHGDDTNQDTTHVDYTYSSGKTAKTGSVDYDNSFSWLEGGGYTTNTSTNYIHDFGNGHDNIALDITADQFAAAGGTITTDGTDTTVHIGSFDIVVLGVHDVGEVGAHLNFASAV</sequence>
<feature type="compositionally biased region" description="Polar residues" evidence="1">
    <location>
        <begin position="8"/>
        <end position="40"/>
    </location>
</feature>
<keyword evidence="3" id="KW-1185">Reference proteome</keyword>
<evidence type="ECO:0000313" key="2">
    <source>
        <dbReference type="EMBL" id="PZV40528.1"/>
    </source>
</evidence>
<dbReference type="SUPFAM" id="SSF51120">
    <property type="entry name" value="beta-Roll"/>
    <property type="match status" value="1"/>
</dbReference>
<evidence type="ECO:0000313" key="3">
    <source>
        <dbReference type="Proteomes" id="UP000248616"/>
    </source>
</evidence>
<proteinExistence type="predicted"/>
<dbReference type="InterPro" id="IPR011049">
    <property type="entry name" value="Serralysin-like_metalloprot_C"/>
</dbReference>
<reference evidence="3" key="1">
    <citation type="submission" date="2017-03" db="EMBL/GenBank/DDBJ databases">
        <authorList>
            <person name="Safronova V.I."/>
            <person name="Sazanova A.L."/>
            <person name="Chirak E.R."/>
        </authorList>
    </citation>
    <scope>NUCLEOTIDE SEQUENCE [LARGE SCALE GENOMIC DNA]</scope>
    <source>
        <strain evidence="3">Ach-343</strain>
    </source>
</reference>
<dbReference type="AlphaFoldDB" id="A0A2W7CGJ9"/>
<protein>
    <submittedName>
        <fullName evidence="2">Uncharacterized protein</fullName>
    </submittedName>
</protein>
<accession>A0A2W7CGJ9</accession>